<dbReference type="RefSeq" id="WP_090663815.1">
    <property type="nucleotide sequence ID" value="NZ_FMZX01000008.1"/>
</dbReference>
<reference evidence="1 2" key="1">
    <citation type="submission" date="2016-10" db="EMBL/GenBank/DDBJ databases">
        <authorList>
            <person name="de Groot N.N."/>
        </authorList>
    </citation>
    <scope>NUCLEOTIDE SEQUENCE [LARGE SCALE GENOMIC DNA]</scope>
    <source>
        <strain evidence="1 2">CPCC 100156</strain>
    </source>
</reference>
<evidence type="ECO:0000313" key="1">
    <source>
        <dbReference type="EMBL" id="SDD48354.1"/>
    </source>
</evidence>
<evidence type="ECO:0000313" key="2">
    <source>
        <dbReference type="Proteomes" id="UP000198925"/>
    </source>
</evidence>
<dbReference type="Proteomes" id="UP000198925">
    <property type="component" value="Unassembled WGS sequence"/>
</dbReference>
<dbReference type="AlphaFoldDB" id="A0A1G6V4F5"/>
<organism evidence="1 2">
    <name type="scientific">Belnapia rosea</name>
    <dbReference type="NCBI Taxonomy" id="938405"/>
    <lineage>
        <taxon>Bacteria</taxon>
        <taxon>Pseudomonadati</taxon>
        <taxon>Pseudomonadota</taxon>
        <taxon>Alphaproteobacteria</taxon>
        <taxon>Acetobacterales</taxon>
        <taxon>Roseomonadaceae</taxon>
        <taxon>Belnapia</taxon>
    </lineage>
</organism>
<gene>
    <name evidence="1" type="ORF">SAMN04487779_1008122</name>
</gene>
<keyword evidence="2" id="KW-1185">Reference proteome</keyword>
<protein>
    <submittedName>
        <fullName evidence="1">Uncharacterized protein</fullName>
    </submittedName>
</protein>
<accession>A0A1G6V4F5</accession>
<proteinExistence type="predicted"/>
<dbReference type="EMBL" id="FMZX01000008">
    <property type="protein sequence ID" value="SDD48354.1"/>
    <property type="molecule type" value="Genomic_DNA"/>
</dbReference>
<sequence>MPPYPPDPVVQAEARRLAAEDLDRDLGRVAEMLAERGHRGPDGEPYPARTVANLLDEELRRRREARWRERSLGAAEDFDRWLEDEGRHFLAGGGGDQGGRER</sequence>
<name>A0A1G6V4F5_9PROT</name>